<name>E4NJD7_KITSK</name>
<proteinExistence type="predicted"/>
<dbReference type="InterPro" id="IPR009057">
    <property type="entry name" value="Homeodomain-like_sf"/>
</dbReference>
<evidence type="ECO:0000259" key="5">
    <source>
        <dbReference type="PROSITE" id="PS50977"/>
    </source>
</evidence>
<dbReference type="Pfam" id="PF21597">
    <property type="entry name" value="TetR_C_43"/>
    <property type="match status" value="1"/>
</dbReference>
<dbReference type="KEGG" id="ksk:KSE_73300"/>
<dbReference type="InterPro" id="IPR050109">
    <property type="entry name" value="HTH-type_TetR-like_transc_reg"/>
</dbReference>
<evidence type="ECO:0000256" key="2">
    <source>
        <dbReference type="ARBA" id="ARBA00023125"/>
    </source>
</evidence>
<dbReference type="InterPro" id="IPR001647">
    <property type="entry name" value="HTH_TetR"/>
</dbReference>
<dbReference type="RefSeq" id="WP_014140376.1">
    <property type="nucleotide sequence ID" value="NC_016109.1"/>
</dbReference>
<dbReference type="HOGENOM" id="CLU_069356_17_1_11"/>
<dbReference type="AlphaFoldDB" id="E4NJD7"/>
<keyword evidence="3" id="KW-0804">Transcription</keyword>
<dbReference type="PANTHER" id="PTHR30055:SF234">
    <property type="entry name" value="HTH-TYPE TRANSCRIPTIONAL REGULATOR BETI"/>
    <property type="match status" value="1"/>
</dbReference>
<protein>
    <submittedName>
        <fullName evidence="6">Putative TetR family transcriptional regulator</fullName>
    </submittedName>
</protein>
<evidence type="ECO:0000313" key="7">
    <source>
        <dbReference type="Proteomes" id="UP000007076"/>
    </source>
</evidence>
<keyword evidence="7" id="KW-1185">Reference proteome</keyword>
<feature type="DNA-binding region" description="H-T-H motif" evidence="4">
    <location>
        <begin position="36"/>
        <end position="55"/>
    </location>
</feature>
<evidence type="ECO:0000256" key="3">
    <source>
        <dbReference type="ARBA" id="ARBA00023163"/>
    </source>
</evidence>
<dbReference type="InterPro" id="IPR036271">
    <property type="entry name" value="Tet_transcr_reg_TetR-rel_C_sf"/>
</dbReference>
<evidence type="ECO:0000313" key="6">
    <source>
        <dbReference type="EMBL" id="BAJ33085.1"/>
    </source>
</evidence>
<keyword evidence="1" id="KW-0805">Transcription regulation</keyword>
<dbReference type="Pfam" id="PF00440">
    <property type="entry name" value="TetR_N"/>
    <property type="match status" value="1"/>
</dbReference>
<dbReference type="PROSITE" id="PS50977">
    <property type="entry name" value="HTH_TETR_2"/>
    <property type="match status" value="1"/>
</dbReference>
<evidence type="ECO:0000256" key="4">
    <source>
        <dbReference type="PROSITE-ProRule" id="PRU00335"/>
    </source>
</evidence>
<organism evidence="6 7">
    <name type="scientific">Kitasatospora setae (strain ATCC 33774 / DSM 43861 / JCM 3304 / KCC A-0304 / NBRC 14216 / KM-6054)</name>
    <name type="common">Streptomyces setae</name>
    <dbReference type="NCBI Taxonomy" id="452652"/>
    <lineage>
        <taxon>Bacteria</taxon>
        <taxon>Bacillati</taxon>
        <taxon>Actinomycetota</taxon>
        <taxon>Actinomycetes</taxon>
        <taxon>Kitasatosporales</taxon>
        <taxon>Streptomycetaceae</taxon>
        <taxon>Kitasatospora</taxon>
    </lineage>
</organism>
<keyword evidence="2 4" id="KW-0238">DNA-binding</keyword>
<dbReference type="InterPro" id="IPR049445">
    <property type="entry name" value="TetR_SbtR-like_C"/>
</dbReference>
<dbReference type="PRINTS" id="PR00455">
    <property type="entry name" value="HTHTETR"/>
</dbReference>
<reference evidence="6 7" key="1">
    <citation type="journal article" date="2010" name="DNA Res.">
        <title>Genome sequence of Kitasatospora setae NBRC 14216T: an evolutionary snapshot of the family Streptomycetaceae.</title>
        <authorList>
            <person name="Ichikawa N."/>
            <person name="Oguchi A."/>
            <person name="Ikeda H."/>
            <person name="Ishikawa J."/>
            <person name="Kitani S."/>
            <person name="Watanabe Y."/>
            <person name="Nakamura S."/>
            <person name="Katano Y."/>
            <person name="Kishi E."/>
            <person name="Sasagawa M."/>
            <person name="Ankai A."/>
            <person name="Fukui S."/>
            <person name="Hashimoto Y."/>
            <person name="Kamata S."/>
            <person name="Otoguro M."/>
            <person name="Tanikawa S."/>
            <person name="Nihira T."/>
            <person name="Horinouchi S."/>
            <person name="Ohnishi Y."/>
            <person name="Hayakawa M."/>
            <person name="Kuzuyama T."/>
            <person name="Arisawa A."/>
            <person name="Nomoto F."/>
            <person name="Miura H."/>
            <person name="Takahashi Y."/>
            <person name="Fujita N."/>
        </authorList>
    </citation>
    <scope>NUCLEOTIDE SEQUENCE [LARGE SCALE GENOMIC DNA]</scope>
    <source>
        <strain evidence="7">ATCC 33774 / DSM 43861 / JCM 3304 / KCC A-0304 / NBRC 14216 / KM-6054</strain>
    </source>
</reference>
<dbReference type="GO" id="GO:0003700">
    <property type="term" value="F:DNA-binding transcription factor activity"/>
    <property type="evidence" value="ECO:0007669"/>
    <property type="project" value="TreeGrafter"/>
</dbReference>
<gene>
    <name evidence="6" type="ordered locus">KSE_73300</name>
</gene>
<dbReference type="SUPFAM" id="SSF48498">
    <property type="entry name" value="Tetracyclin repressor-like, C-terminal domain"/>
    <property type="match status" value="1"/>
</dbReference>
<dbReference type="Gene3D" id="1.10.357.10">
    <property type="entry name" value="Tetracycline Repressor, domain 2"/>
    <property type="match status" value="1"/>
</dbReference>
<feature type="domain" description="HTH tetR-type" evidence="5">
    <location>
        <begin position="14"/>
        <end position="73"/>
    </location>
</feature>
<sequence length="187" mass="19662">MTGTARRRPRADALRNRERLLAEADAVFRAEGTGASLEGIARRAGVATGTLYGHFPTRAALIAALLEARNEELFDYGDGLAAHPDPARALADWIRAVVRHAAAYQGLAAALAARADELLDSCHRMTAIGEHLVDRARAAGALRGDTTGADVFTLTNAAAWAREHDTAEQADRLLDLALAGMIAAGAG</sequence>
<dbReference type="EMBL" id="AP010968">
    <property type="protein sequence ID" value="BAJ33085.1"/>
    <property type="molecule type" value="Genomic_DNA"/>
</dbReference>
<dbReference type="STRING" id="452652.KSE_73300"/>
<dbReference type="PATRIC" id="fig|452652.3.peg.7372"/>
<dbReference type="eggNOG" id="COG1309">
    <property type="taxonomic scope" value="Bacteria"/>
</dbReference>
<dbReference type="PANTHER" id="PTHR30055">
    <property type="entry name" value="HTH-TYPE TRANSCRIPTIONAL REGULATOR RUTR"/>
    <property type="match status" value="1"/>
</dbReference>
<evidence type="ECO:0000256" key="1">
    <source>
        <dbReference type="ARBA" id="ARBA00023015"/>
    </source>
</evidence>
<dbReference type="Proteomes" id="UP000007076">
    <property type="component" value="Chromosome"/>
</dbReference>
<dbReference type="GO" id="GO:0000976">
    <property type="term" value="F:transcription cis-regulatory region binding"/>
    <property type="evidence" value="ECO:0007669"/>
    <property type="project" value="TreeGrafter"/>
</dbReference>
<accession>E4NJD7</accession>
<dbReference type="SUPFAM" id="SSF46689">
    <property type="entry name" value="Homeodomain-like"/>
    <property type="match status" value="1"/>
</dbReference>